<evidence type="ECO:0000256" key="4">
    <source>
        <dbReference type="ARBA" id="ARBA00022692"/>
    </source>
</evidence>
<dbReference type="Gene3D" id="1.10.3720.10">
    <property type="entry name" value="MetI-like"/>
    <property type="match status" value="1"/>
</dbReference>
<keyword evidence="11" id="KW-1185">Reference proteome</keyword>
<feature type="transmembrane region" description="Helical" evidence="7">
    <location>
        <begin position="51"/>
        <end position="72"/>
    </location>
</feature>
<organism evidence="10 11">
    <name type="scientific">Saccharopolyspora endophytica</name>
    <dbReference type="NCBI Taxonomy" id="543886"/>
    <lineage>
        <taxon>Bacteria</taxon>
        <taxon>Bacillati</taxon>
        <taxon>Actinomycetota</taxon>
        <taxon>Actinomycetes</taxon>
        <taxon>Pseudonocardiales</taxon>
        <taxon>Pseudonocardiaceae</taxon>
        <taxon>Saccharopolyspora</taxon>
    </lineage>
</organism>
<feature type="domain" description="ABC transmembrane type-1" evidence="9">
    <location>
        <begin position="112"/>
        <end position="310"/>
    </location>
</feature>
<keyword evidence="5 7" id="KW-1133">Transmembrane helix</keyword>
<feature type="transmembrane region" description="Helical" evidence="7">
    <location>
        <begin position="242"/>
        <end position="267"/>
    </location>
</feature>
<feature type="transmembrane region" description="Helical" evidence="7">
    <location>
        <begin position="116"/>
        <end position="142"/>
    </location>
</feature>
<evidence type="ECO:0000313" key="11">
    <source>
        <dbReference type="Proteomes" id="UP000674084"/>
    </source>
</evidence>
<dbReference type="InterPro" id="IPR050366">
    <property type="entry name" value="BP-dependent_transpt_permease"/>
</dbReference>
<evidence type="ECO:0000256" key="8">
    <source>
        <dbReference type="SAM" id="MobiDB-lite"/>
    </source>
</evidence>
<dbReference type="InterPro" id="IPR000515">
    <property type="entry name" value="MetI-like"/>
</dbReference>
<feature type="transmembrane region" description="Helical" evidence="7">
    <location>
        <begin position="183"/>
        <end position="203"/>
    </location>
</feature>
<comment type="similarity">
    <text evidence="7">Belongs to the binding-protein-dependent transport system permease family.</text>
</comment>
<name>A0ABS5DHG3_9PSEU</name>
<keyword evidence="6 7" id="KW-0472">Membrane</keyword>
<dbReference type="InterPro" id="IPR025966">
    <property type="entry name" value="OppC_N"/>
</dbReference>
<evidence type="ECO:0000256" key="7">
    <source>
        <dbReference type="RuleBase" id="RU363032"/>
    </source>
</evidence>
<dbReference type="PANTHER" id="PTHR43386">
    <property type="entry name" value="OLIGOPEPTIDE TRANSPORT SYSTEM PERMEASE PROTEIN APPC"/>
    <property type="match status" value="1"/>
</dbReference>
<gene>
    <name evidence="10" type="ORF">KBO27_17370</name>
</gene>
<dbReference type="PANTHER" id="PTHR43386:SF6">
    <property type="entry name" value="ABC TRANSPORTER PERMEASE PROTEIN"/>
    <property type="match status" value="1"/>
</dbReference>
<protein>
    <submittedName>
        <fullName evidence="10">ABC transporter permease</fullName>
    </submittedName>
</protein>
<keyword evidence="2 7" id="KW-0813">Transport</keyword>
<evidence type="ECO:0000256" key="6">
    <source>
        <dbReference type="ARBA" id="ARBA00023136"/>
    </source>
</evidence>
<dbReference type="Pfam" id="PF00528">
    <property type="entry name" value="BPD_transp_1"/>
    <property type="match status" value="1"/>
</dbReference>
<comment type="subcellular location">
    <subcellularLocation>
        <location evidence="1 7">Cell membrane</location>
        <topology evidence="1 7">Multi-pass membrane protein</topology>
    </subcellularLocation>
</comment>
<evidence type="ECO:0000256" key="5">
    <source>
        <dbReference type="ARBA" id="ARBA00022989"/>
    </source>
</evidence>
<dbReference type="PROSITE" id="PS50928">
    <property type="entry name" value="ABC_TM1"/>
    <property type="match status" value="1"/>
</dbReference>
<keyword evidence="4 7" id="KW-0812">Transmembrane</keyword>
<feature type="region of interest" description="Disordered" evidence="8">
    <location>
        <begin position="1"/>
        <end position="34"/>
    </location>
</feature>
<dbReference type="RefSeq" id="WP_210971049.1">
    <property type="nucleotide sequence ID" value="NZ_JAGPXE010000007.1"/>
</dbReference>
<evidence type="ECO:0000256" key="3">
    <source>
        <dbReference type="ARBA" id="ARBA00022475"/>
    </source>
</evidence>
<feature type="transmembrane region" description="Helical" evidence="7">
    <location>
        <begin position="287"/>
        <end position="313"/>
    </location>
</feature>
<feature type="compositionally biased region" description="Low complexity" evidence="8">
    <location>
        <begin position="1"/>
        <end position="20"/>
    </location>
</feature>
<reference evidence="10 11" key="1">
    <citation type="submission" date="2021-04" db="EMBL/GenBank/DDBJ databases">
        <title>Whole-genome sequencing of Saccharopolyspora endophytica KCTC 19397.</title>
        <authorList>
            <person name="Ay H."/>
            <person name="Saygin H."/>
            <person name="Sahin N."/>
        </authorList>
    </citation>
    <scope>NUCLEOTIDE SEQUENCE [LARGE SCALE GENOMIC DNA]</scope>
    <source>
        <strain evidence="10 11">KCTC 19397</strain>
    </source>
</reference>
<keyword evidence="3" id="KW-1003">Cell membrane</keyword>
<dbReference type="Pfam" id="PF12911">
    <property type="entry name" value="OppC_N"/>
    <property type="match status" value="1"/>
</dbReference>
<dbReference type="EMBL" id="JAGPXE010000007">
    <property type="protein sequence ID" value="MBQ0925726.1"/>
    <property type="molecule type" value="Genomic_DNA"/>
</dbReference>
<dbReference type="Proteomes" id="UP000674084">
    <property type="component" value="Unassembled WGS sequence"/>
</dbReference>
<evidence type="ECO:0000256" key="1">
    <source>
        <dbReference type="ARBA" id="ARBA00004651"/>
    </source>
</evidence>
<dbReference type="InterPro" id="IPR035906">
    <property type="entry name" value="MetI-like_sf"/>
</dbReference>
<dbReference type="CDD" id="cd06261">
    <property type="entry name" value="TM_PBP2"/>
    <property type="match status" value="1"/>
</dbReference>
<comment type="caution">
    <text evidence="10">The sequence shown here is derived from an EMBL/GenBank/DDBJ whole genome shotgun (WGS) entry which is preliminary data.</text>
</comment>
<feature type="transmembrane region" description="Helical" evidence="7">
    <location>
        <begin position="154"/>
        <end position="171"/>
    </location>
</feature>
<sequence>MTDPRPTTGLAATTTPAAEAPRADEKNEQAKNEKPRGLWSDAWRDLRRRPLFLIASGIILLLLIIAAFPQLFTSADPNFQDLTKARDTPSGEAWFGYDNLGRDLYARTIIGARASILVGLAATLLTVLLGGLIGIIAGYFGGIVDTLISRFSEIFMGLPFVLGAIVILTTFNADIKIPSGSRIITQVVVTIAVLSWPISMRIMRSAAIAAKQQDYVKAARALGASPTRIIMRHVLPNTLAPVMVYATIALGGFIGAEATLSFLGIGLREPVVSWGVMISDSRNYIQAAPHLLFFPAGFLVVTVLAFVMLGDAVRDALDPKQK</sequence>
<evidence type="ECO:0000256" key="2">
    <source>
        <dbReference type="ARBA" id="ARBA00022448"/>
    </source>
</evidence>
<evidence type="ECO:0000259" key="9">
    <source>
        <dbReference type="PROSITE" id="PS50928"/>
    </source>
</evidence>
<evidence type="ECO:0000313" key="10">
    <source>
        <dbReference type="EMBL" id="MBQ0925726.1"/>
    </source>
</evidence>
<proteinExistence type="inferred from homology"/>
<feature type="compositionally biased region" description="Basic and acidic residues" evidence="8">
    <location>
        <begin position="21"/>
        <end position="34"/>
    </location>
</feature>
<dbReference type="SUPFAM" id="SSF161098">
    <property type="entry name" value="MetI-like"/>
    <property type="match status" value="1"/>
</dbReference>
<accession>A0ABS5DHG3</accession>